<organism evidence="1 2">
    <name type="scientific">Candidatus Accumulibacter affinis</name>
    <dbReference type="NCBI Taxonomy" id="2954384"/>
    <lineage>
        <taxon>Bacteria</taxon>
        <taxon>Pseudomonadati</taxon>
        <taxon>Pseudomonadota</taxon>
        <taxon>Betaproteobacteria</taxon>
        <taxon>Candidatus Accumulibacter</taxon>
    </lineage>
</organism>
<evidence type="ECO:0000313" key="1">
    <source>
        <dbReference type="EMBL" id="MBK7954953.1"/>
    </source>
</evidence>
<sequence>MSFSRHHLRTTGPKSALAAVPLLAGQYLIVVNGLTSDNFSPPSEKSVAQTIACGPEKVESPVRALDRYARPGEYRAASARIHGLLLSGSLADRLPGCAAKSAARRF</sequence>
<reference evidence="1 2" key="1">
    <citation type="submission" date="2020-10" db="EMBL/GenBank/DDBJ databases">
        <title>Connecting structure to function with the recovery of over 1000 high-quality activated sludge metagenome-assembled genomes encoding full-length rRNA genes using long-read sequencing.</title>
        <authorList>
            <person name="Singleton C.M."/>
            <person name="Petriglieri F."/>
            <person name="Kristensen J.M."/>
            <person name="Kirkegaard R.H."/>
            <person name="Michaelsen T.Y."/>
            <person name="Andersen M.H."/>
            <person name="Karst S.M."/>
            <person name="Dueholm M.S."/>
            <person name="Nielsen P.H."/>
            <person name="Albertsen M."/>
        </authorList>
    </citation>
    <scope>NUCLEOTIDE SEQUENCE [LARGE SCALE GENOMIC DNA]</scope>
    <source>
        <strain evidence="1">Fred_18-Q3-R57-64_BAT3C.720</strain>
    </source>
</reference>
<name>A0A935T8H1_9PROT</name>
<dbReference type="EMBL" id="JADJOT010000009">
    <property type="protein sequence ID" value="MBK7954953.1"/>
    <property type="molecule type" value="Genomic_DNA"/>
</dbReference>
<gene>
    <name evidence="1" type="ORF">IPK02_13900</name>
</gene>
<accession>A0A935T8H1</accession>
<protein>
    <submittedName>
        <fullName evidence="1">Uncharacterized protein</fullName>
    </submittedName>
</protein>
<proteinExistence type="predicted"/>
<dbReference type="AlphaFoldDB" id="A0A935T8H1"/>
<dbReference type="Proteomes" id="UP000706151">
    <property type="component" value="Unassembled WGS sequence"/>
</dbReference>
<comment type="caution">
    <text evidence="1">The sequence shown here is derived from an EMBL/GenBank/DDBJ whole genome shotgun (WGS) entry which is preliminary data.</text>
</comment>
<evidence type="ECO:0000313" key="2">
    <source>
        <dbReference type="Proteomes" id="UP000706151"/>
    </source>
</evidence>